<evidence type="ECO:0000313" key="6">
    <source>
        <dbReference type="EMBL" id="EWY38720.1"/>
    </source>
</evidence>
<evidence type="ECO:0000256" key="1">
    <source>
        <dbReference type="ARBA" id="ARBA00001933"/>
    </source>
</evidence>
<comment type="caution">
    <text evidence="6">The sequence shown here is derived from an EMBL/GenBank/DDBJ whole genome shotgun (WGS) entry which is preliminary data.</text>
</comment>
<proteinExistence type="inferred from homology"/>
<dbReference type="Proteomes" id="UP000019486">
    <property type="component" value="Unassembled WGS sequence"/>
</dbReference>
<dbReference type="PANTHER" id="PTHR42832">
    <property type="entry name" value="AMINO ACID AMINOTRANSFERASE"/>
    <property type="match status" value="1"/>
</dbReference>
<dbReference type="AlphaFoldDB" id="W9GXT1"/>
<keyword evidence="2 4" id="KW-0032">Aminotransferase</keyword>
<evidence type="ECO:0000259" key="5">
    <source>
        <dbReference type="Pfam" id="PF00155"/>
    </source>
</evidence>
<comment type="cofactor">
    <cofactor evidence="1 4">
        <name>pyridoxal 5'-phosphate</name>
        <dbReference type="ChEBI" id="CHEBI:597326"/>
    </cofactor>
</comment>
<feature type="domain" description="Aminotransferase class I/classII large" evidence="5">
    <location>
        <begin position="33"/>
        <end position="386"/>
    </location>
</feature>
<protein>
    <recommendedName>
        <fullName evidence="4">Aminotransferase</fullName>
        <ecNumber evidence="4">2.6.1.-</ecNumber>
    </recommendedName>
</protein>
<dbReference type="PANTHER" id="PTHR42832:SF1">
    <property type="entry name" value="GLUTAMATE-PYRUVATE AMINOTRANSFERASE ALAC"/>
    <property type="match status" value="1"/>
</dbReference>
<dbReference type="STRING" id="1385369.N825_11110"/>
<reference evidence="6 7" key="1">
    <citation type="submission" date="2013-08" db="EMBL/GenBank/DDBJ databases">
        <title>The genome sequence of Skermanella stibiiresistens.</title>
        <authorList>
            <person name="Zhu W."/>
            <person name="Wang G."/>
        </authorList>
    </citation>
    <scope>NUCLEOTIDE SEQUENCE [LARGE SCALE GENOMIC DNA]</scope>
    <source>
        <strain evidence="6 7">SB22</strain>
    </source>
</reference>
<organism evidence="6 7">
    <name type="scientific">Skermanella stibiiresistens SB22</name>
    <dbReference type="NCBI Taxonomy" id="1385369"/>
    <lineage>
        <taxon>Bacteria</taxon>
        <taxon>Pseudomonadati</taxon>
        <taxon>Pseudomonadota</taxon>
        <taxon>Alphaproteobacteria</taxon>
        <taxon>Rhodospirillales</taxon>
        <taxon>Azospirillaceae</taxon>
        <taxon>Skermanella</taxon>
    </lineage>
</organism>
<dbReference type="InterPro" id="IPR015422">
    <property type="entry name" value="PyrdxlP-dep_Trfase_small"/>
</dbReference>
<dbReference type="InterPro" id="IPR004839">
    <property type="entry name" value="Aminotransferase_I/II_large"/>
</dbReference>
<accession>W9GXT1</accession>
<name>W9GXT1_9PROT</name>
<sequence length="427" mass="46442">MTDSEFHRIKRLPPYVFAEVNAMKARARAAGEDIIDFGMGNPDLPTPPHIVEKLIEAVRDPKTHRYSNSRGIPGLRRAICSYYKTRFNVTLDPESEAIVTIGSKEGLANLAQAITSPGDIMLVPNPSYPIHPFGFILAGAAIRHLPIGQGFSFMESLERAVKHSVPKPLAVVLNYPSNPTAEVVDLDFYRPIVEFCRKHGIYILSDLAYSEIYFDDVPPPSILEIPEAREIAVEFTSMSKTYSMPGWRIGFATGNKKLITALARIKSYLDYGAFTPIQVAAAAALNGPQDCVAEARAIYKARRDVLIDGLASAGWQVPSPPASMFAWAPIPEQFAHLGSLEFSKLLLQEAKVAVAPGIGFGEYGDGHVRLALVENQHRIRQACRNIKQFFQEAGIAPLPTVRRAPTAAASAPAGAAPVAGSKQRAAS</sequence>
<dbReference type="Gene3D" id="3.90.1150.10">
    <property type="entry name" value="Aspartate Aminotransferase, domain 1"/>
    <property type="match status" value="1"/>
</dbReference>
<evidence type="ECO:0000256" key="4">
    <source>
        <dbReference type="RuleBase" id="RU000481"/>
    </source>
</evidence>
<dbReference type="NCBIfam" id="NF006604">
    <property type="entry name" value="PRK09148.1"/>
    <property type="match status" value="1"/>
</dbReference>
<dbReference type="OrthoDB" id="9763453at2"/>
<dbReference type="CDD" id="cd00609">
    <property type="entry name" value="AAT_like"/>
    <property type="match status" value="1"/>
</dbReference>
<dbReference type="PATRIC" id="fig|1385369.3.peg.4195"/>
<evidence type="ECO:0000256" key="2">
    <source>
        <dbReference type="ARBA" id="ARBA00022576"/>
    </source>
</evidence>
<dbReference type="Pfam" id="PF00155">
    <property type="entry name" value="Aminotran_1_2"/>
    <property type="match status" value="1"/>
</dbReference>
<dbReference type="InterPro" id="IPR015424">
    <property type="entry name" value="PyrdxlP-dep_Trfase"/>
</dbReference>
<comment type="similarity">
    <text evidence="4">Belongs to the class-I pyridoxal-phosphate-dependent aminotransferase family.</text>
</comment>
<dbReference type="PROSITE" id="PS00105">
    <property type="entry name" value="AA_TRANSFER_CLASS_1"/>
    <property type="match status" value="1"/>
</dbReference>
<dbReference type="SUPFAM" id="SSF53383">
    <property type="entry name" value="PLP-dependent transferases"/>
    <property type="match status" value="1"/>
</dbReference>
<dbReference type="GO" id="GO:0008483">
    <property type="term" value="F:transaminase activity"/>
    <property type="evidence" value="ECO:0007669"/>
    <property type="project" value="UniProtKB-KW"/>
</dbReference>
<dbReference type="EC" id="2.6.1.-" evidence="4"/>
<keyword evidence="3 4" id="KW-0808">Transferase</keyword>
<dbReference type="Gene3D" id="3.40.640.10">
    <property type="entry name" value="Type I PLP-dependent aspartate aminotransferase-like (Major domain)"/>
    <property type="match status" value="1"/>
</dbReference>
<evidence type="ECO:0000313" key="7">
    <source>
        <dbReference type="Proteomes" id="UP000019486"/>
    </source>
</evidence>
<keyword evidence="7" id="KW-1185">Reference proteome</keyword>
<dbReference type="RefSeq" id="WP_084164920.1">
    <property type="nucleotide sequence ID" value="NZ_AVFL01000016.1"/>
</dbReference>
<dbReference type="EMBL" id="AVFL01000016">
    <property type="protein sequence ID" value="EWY38720.1"/>
    <property type="molecule type" value="Genomic_DNA"/>
</dbReference>
<gene>
    <name evidence="6" type="ORF">N825_11110</name>
</gene>
<dbReference type="GO" id="GO:0030170">
    <property type="term" value="F:pyridoxal phosphate binding"/>
    <property type="evidence" value="ECO:0007669"/>
    <property type="project" value="InterPro"/>
</dbReference>
<dbReference type="InterPro" id="IPR050881">
    <property type="entry name" value="LL-DAP_aminotransferase"/>
</dbReference>
<dbReference type="InterPro" id="IPR004838">
    <property type="entry name" value="NHTrfase_class1_PyrdxlP-BS"/>
</dbReference>
<evidence type="ECO:0000256" key="3">
    <source>
        <dbReference type="ARBA" id="ARBA00022679"/>
    </source>
</evidence>
<dbReference type="InterPro" id="IPR015421">
    <property type="entry name" value="PyrdxlP-dep_Trfase_major"/>
</dbReference>